<feature type="active site" description="Schiff-base intermediate with dihydroxyacetone-P" evidence="1">
    <location>
        <position position="134"/>
    </location>
</feature>
<gene>
    <name evidence="2" type="ORF">CUN48_14460</name>
</gene>
<evidence type="ECO:0000313" key="2">
    <source>
        <dbReference type="EMBL" id="PJF46307.1"/>
    </source>
</evidence>
<name>A0A2M8Q916_9CHLR</name>
<protein>
    <submittedName>
        <fullName evidence="2">Fructose-bisphosphate aldolase</fullName>
    </submittedName>
</protein>
<reference evidence="2 3" key="1">
    <citation type="submission" date="2017-11" db="EMBL/GenBank/DDBJ databases">
        <title>Evolution of Phototrophy in the Chloroflexi Phylum Driven by Horizontal Gene Transfer.</title>
        <authorList>
            <person name="Ward L.M."/>
            <person name="Hemp J."/>
            <person name="Shih P.M."/>
            <person name="Mcglynn S.E."/>
            <person name="Fischer W."/>
        </authorList>
    </citation>
    <scope>NUCLEOTIDE SEQUENCE [LARGE SCALE GENOMIC DNA]</scope>
    <source>
        <strain evidence="2">JP3_7</strain>
    </source>
</reference>
<dbReference type="InterPro" id="IPR050456">
    <property type="entry name" value="DeoC/FbaB_aldolase"/>
</dbReference>
<comment type="caution">
    <text evidence="2">The sequence shown here is derived from an EMBL/GenBank/DDBJ whole genome shotgun (WGS) entry which is preliminary data.</text>
</comment>
<accession>A0A2M8Q916</accession>
<dbReference type="SMART" id="SM01133">
    <property type="entry name" value="DeoC"/>
    <property type="match status" value="1"/>
</dbReference>
<dbReference type="InterPro" id="IPR041720">
    <property type="entry name" value="FbaB-like"/>
</dbReference>
<proteinExistence type="predicted"/>
<dbReference type="Gene3D" id="3.20.20.70">
    <property type="entry name" value="Aldolase class I"/>
    <property type="match status" value="1"/>
</dbReference>
<dbReference type="EMBL" id="PGTN01000303">
    <property type="protein sequence ID" value="PJF46307.1"/>
    <property type="molecule type" value="Genomic_DNA"/>
</dbReference>
<dbReference type="AlphaFoldDB" id="A0A2M8Q916"/>
<dbReference type="InterPro" id="IPR002915">
    <property type="entry name" value="DeoC/FbaB/LacD_aldolase"/>
</dbReference>
<evidence type="ECO:0000313" key="3">
    <source>
        <dbReference type="Proteomes" id="UP000230790"/>
    </source>
</evidence>
<dbReference type="Proteomes" id="UP000230790">
    <property type="component" value="Unassembled WGS sequence"/>
</dbReference>
<dbReference type="InterPro" id="IPR013785">
    <property type="entry name" value="Aldolase_TIM"/>
</dbReference>
<dbReference type="PANTHER" id="PTHR47916:SF1">
    <property type="entry name" value="3-HYDROXY-5-PHOSPHONOOXYPENTANE-2,4-DIONE THIOLASE"/>
    <property type="match status" value="1"/>
</dbReference>
<dbReference type="PANTHER" id="PTHR47916">
    <property type="entry name" value="FRUCTOSE-BISPHOSPHATE ALDOLASE CLASS 1"/>
    <property type="match status" value="1"/>
</dbReference>
<feature type="active site" description="Proton donor" evidence="1">
    <location>
        <position position="100"/>
    </location>
</feature>
<dbReference type="GO" id="GO:0004332">
    <property type="term" value="F:fructose-bisphosphate aldolase activity"/>
    <property type="evidence" value="ECO:0007669"/>
    <property type="project" value="InterPro"/>
</dbReference>
<evidence type="ECO:0000256" key="1">
    <source>
        <dbReference type="PIRSR" id="PIRSR038992-1"/>
    </source>
</evidence>
<dbReference type="PIRSF" id="PIRSF038992">
    <property type="entry name" value="Aldolase_Ia"/>
    <property type="match status" value="1"/>
</dbReference>
<dbReference type="SUPFAM" id="SSF51569">
    <property type="entry name" value="Aldolase"/>
    <property type="match status" value="1"/>
</dbReference>
<sequence length="236" mass="26082">MDLGFSAVAFQYGIAEKYLAKFAGRIPLILKLNGKTEVPSDAQALSPLNSRVEDAVRLGADAVGYTLYVGSPRQDEDLHQLMEVRAAAEAYGMPLIIWAYPRGEAVQAKGGRDSLWAVDYAARTAAELGADIVKVNFPKLAPPDERAKHPKPYNELDENDEQRIQRVVRSAVNTFVLLSGGEKGNDADVLSKVRLSMEAGAIGLIFGRNIWQRPYEEAARLVEQIQHIMRDYGRPE</sequence>
<organism evidence="2 3">
    <name type="scientific">Candidatus Thermofonsia Clade 3 bacterium</name>
    <dbReference type="NCBI Taxonomy" id="2364212"/>
    <lineage>
        <taxon>Bacteria</taxon>
        <taxon>Bacillati</taxon>
        <taxon>Chloroflexota</taxon>
        <taxon>Candidatus Thermofontia</taxon>
        <taxon>Candidatus Thermofonsia Clade 3</taxon>
    </lineage>
</organism>
<dbReference type="Pfam" id="PF01791">
    <property type="entry name" value="DeoC"/>
    <property type="match status" value="1"/>
</dbReference>